<dbReference type="InterPro" id="IPR016140">
    <property type="entry name" value="Bifunc_inhib/LTP/seed_store"/>
</dbReference>
<keyword evidence="3" id="KW-0732">Signal</keyword>
<evidence type="ECO:0000313" key="5">
    <source>
        <dbReference type="EMBL" id="CAG7889554.1"/>
    </source>
</evidence>
<sequence>MVSLTHNISFLILLFLGVLALSFVCDCSPPKPSPDSHNPPKNPVKPPQSPAVKSPKPPTVKPPPSTSKPPMKPPTIKPPTHKPPPVVTSPTPCPASTLCPPPSPCPPPTPCPASTLCPPPSPCPPPTPTPTPTPTPPVVTPPKPETCPIDTLKLGACVDILGGCIHMGIGKSYAKETCCPVLGGLFSMDAAICLCTTIEAKFFNMDLIIPIAIEILLDCGKPPPPGFKCCGVKKCDFHSHAHCTDGHVIRALQRRLLTKYMRINFVVYMYTSTPTNIS</sequence>
<dbReference type="SMART" id="SM00499">
    <property type="entry name" value="AAI"/>
    <property type="match status" value="1"/>
</dbReference>
<accession>A0A3P5ZWQ2</accession>
<dbReference type="InterPro" id="IPR051636">
    <property type="entry name" value="Plant_LTP/defense-related"/>
</dbReference>
<name>A0A3P5ZWQ2_BRACM</name>
<comment type="similarity">
    <text evidence="1">Belongs to the plant LTP family. PEARLI1 subfamily.</text>
</comment>
<dbReference type="Gene3D" id="1.10.110.10">
    <property type="entry name" value="Plant lipid-transfer and hydrophobic proteins"/>
    <property type="match status" value="1"/>
</dbReference>
<dbReference type="Proteomes" id="UP000694005">
    <property type="component" value="Chromosome A01"/>
</dbReference>
<feature type="compositionally biased region" description="Pro residues" evidence="2">
    <location>
        <begin position="40"/>
        <end position="87"/>
    </location>
</feature>
<gene>
    <name evidence="6" type="ORF">BRAA01T03422Z</name>
    <name evidence="5" type="ORF">BRAPAZ1V2_A01P36300.2</name>
</gene>
<dbReference type="EMBL" id="LS974617">
    <property type="protein sequence ID" value="CAG7889554.1"/>
    <property type="molecule type" value="Genomic_DNA"/>
</dbReference>
<protein>
    <recommendedName>
        <fullName evidence="4">Bifunctional inhibitor/plant lipid transfer protein/seed storage helical domain-containing protein</fullName>
    </recommendedName>
</protein>
<dbReference type="SUPFAM" id="SSF47699">
    <property type="entry name" value="Bifunctional inhibitor/lipid-transfer protein/seed storage 2S albumin"/>
    <property type="match status" value="1"/>
</dbReference>
<dbReference type="Gramene" id="A01p36300.2_BraZ1">
    <property type="protein sequence ID" value="A01p36300.2_BraZ1.CDS"/>
    <property type="gene ID" value="A01g36300.2_BraZ1"/>
</dbReference>
<dbReference type="CDD" id="cd01958">
    <property type="entry name" value="HPS_like"/>
    <property type="match status" value="1"/>
</dbReference>
<dbReference type="InterPro" id="IPR036312">
    <property type="entry name" value="Bifun_inhib/LTP/seed_sf"/>
</dbReference>
<dbReference type="InterPro" id="IPR027923">
    <property type="entry name" value="Hydrophob_seed_dom"/>
</dbReference>
<reference evidence="6" key="1">
    <citation type="submission" date="2018-11" db="EMBL/GenBank/DDBJ databases">
        <authorList>
            <consortium name="Genoscope - CEA"/>
            <person name="William W."/>
        </authorList>
    </citation>
    <scope>NUCLEOTIDE SEQUENCE</scope>
</reference>
<organism evidence="6">
    <name type="scientific">Brassica campestris</name>
    <name type="common">Field mustard</name>
    <dbReference type="NCBI Taxonomy" id="3711"/>
    <lineage>
        <taxon>Eukaryota</taxon>
        <taxon>Viridiplantae</taxon>
        <taxon>Streptophyta</taxon>
        <taxon>Embryophyta</taxon>
        <taxon>Tracheophyta</taxon>
        <taxon>Spermatophyta</taxon>
        <taxon>Magnoliopsida</taxon>
        <taxon>eudicotyledons</taxon>
        <taxon>Gunneridae</taxon>
        <taxon>Pentapetalae</taxon>
        <taxon>rosids</taxon>
        <taxon>malvids</taxon>
        <taxon>Brassicales</taxon>
        <taxon>Brassicaceae</taxon>
        <taxon>Brassiceae</taxon>
        <taxon>Brassica</taxon>
    </lineage>
</organism>
<evidence type="ECO:0000256" key="2">
    <source>
        <dbReference type="SAM" id="MobiDB-lite"/>
    </source>
</evidence>
<feature type="region of interest" description="Disordered" evidence="2">
    <location>
        <begin position="30"/>
        <end position="87"/>
    </location>
</feature>
<dbReference type="AlphaFoldDB" id="A0A3P5ZWQ2"/>
<evidence type="ECO:0000259" key="4">
    <source>
        <dbReference type="SMART" id="SM00499"/>
    </source>
</evidence>
<evidence type="ECO:0000313" key="6">
    <source>
        <dbReference type="EMBL" id="VDC76920.1"/>
    </source>
</evidence>
<proteinExistence type="inferred from homology"/>
<evidence type="ECO:0000256" key="3">
    <source>
        <dbReference type="SAM" id="SignalP"/>
    </source>
</evidence>
<dbReference type="EMBL" id="LR031571">
    <property type="protein sequence ID" value="VDC76920.1"/>
    <property type="molecule type" value="Genomic_DNA"/>
</dbReference>
<feature type="chain" id="PRO_5039861416" description="Bifunctional inhibitor/plant lipid transfer protein/seed storage helical domain-containing protein" evidence="3">
    <location>
        <begin position="21"/>
        <end position="278"/>
    </location>
</feature>
<evidence type="ECO:0000256" key="1">
    <source>
        <dbReference type="ARBA" id="ARBA00008965"/>
    </source>
</evidence>
<dbReference type="Pfam" id="PF14547">
    <property type="entry name" value="Hydrophob_seed"/>
    <property type="match status" value="1"/>
</dbReference>
<dbReference type="PANTHER" id="PTHR31731">
    <property type="match status" value="1"/>
</dbReference>
<feature type="signal peptide" evidence="3">
    <location>
        <begin position="1"/>
        <end position="20"/>
    </location>
</feature>
<dbReference type="PRINTS" id="PR01217">
    <property type="entry name" value="PRICHEXTENSN"/>
</dbReference>
<feature type="domain" description="Bifunctional inhibitor/plant lipid transfer protein/seed storage helical" evidence="4">
    <location>
        <begin position="147"/>
        <end position="229"/>
    </location>
</feature>